<evidence type="ECO:0000313" key="3">
    <source>
        <dbReference type="Proteomes" id="UP000250831"/>
    </source>
</evidence>
<comment type="caution">
    <text evidence="2">The sequence shown here is derived from an EMBL/GenBank/DDBJ whole genome shotgun (WGS) entry which is preliminary data.</text>
</comment>
<evidence type="ECO:0000256" key="1">
    <source>
        <dbReference type="SAM" id="Phobius"/>
    </source>
</evidence>
<name>A0A363NZP5_9SPHI</name>
<organism evidence="2 3">
    <name type="scientific">Sphingobacterium athyrii</name>
    <dbReference type="NCBI Taxonomy" id="2152717"/>
    <lineage>
        <taxon>Bacteria</taxon>
        <taxon>Pseudomonadati</taxon>
        <taxon>Bacteroidota</taxon>
        <taxon>Sphingobacteriia</taxon>
        <taxon>Sphingobacteriales</taxon>
        <taxon>Sphingobacteriaceae</taxon>
        <taxon>Sphingobacterium</taxon>
    </lineage>
</organism>
<evidence type="ECO:0008006" key="4">
    <source>
        <dbReference type="Google" id="ProtNLM"/>
    </source>
</evidence>
<dbReference type="EMBL" id="QCXX01000001">
    <property type="protein sequence ID" value="PUV26279.1"/>
    <property type="molecule type" value="Genomic_DNA"/>
</dbReference>
<evidence type="ECO:0000313" key="2">
    <source>
        <dbReference type="EMBL" id="PUV26279.1"/>
    </source>
</evidence>
<keyword evidence="1" id="KW-0812">Transmembrane</keyword>
<keyword evidence="3" id="KW-1185">Reference proteome</keyword>
<reference evidence="2 3" key="1">
    <citation type="submission" date="2018-04" db="EMBL/GenBank/DDBJ databases">
        <title>Sphingobacterium sp. M46 Genome.</title>
        <authorList>
            <person name="Cheng J."/>
            <person name="Li Y."/>
        </authorList>
    </citation>
    <scope>NUCLEOTIDE SEQUENCE [LARGE SCALE GENOMIC DNA]</scope>
    <source>
        <strain evidence="2 3">M46</strain>
    </source>
</reference>
<dbReference type="PROSITE" id="PS51257">
    <property type="entry name" value="PROKAR_LIPOPROTEIN"/>
    <property type="match status" value="1"/>
</dbReference>
<keyword evidence="1" id="KW-1133">Transmembrane helix</keyword>
<accession>A0A363NZP5</accession>
<feature type="transmembrane region" description="Helical" evidence="1">
    <location>
        <begin position="124"/>
        <end position="144"/>
    </location>
</feature>
<gene>
    <name evidence="2" type="ORF">DCO56_04830</name>
</gene>
<dbReference type="AlphaFoldDB" id="A0A363NZP5"/>
<sequence length="155" mass="18606">MVIMEIKRIKILCVSIGLLILISCKLYEHKKRDKREEVEIDWQHTELRQRLYTFRQDTLSRRWYFWTDSSYRFHPDSGFIGQQGKLVMLESKVTTRLKSGLSSQASERNVQTELRSSRDKRSTWTIPNLWLITFIGATVLLLGWRFRKFFKTFLP</sequence>
<keyword evidence="1" id="KW-0472">Membrane</keyword>
<protein>
    <recommendedName>
        <fullName evidence="4">Lipoprotein</fullName>
    </recommendedName>
</protein>
<proteinExistence type="predicted"/>
<dbReference type="Proteomes" id="UP000250831">
    <property type="component" value="Unassembled WGS sequence"/>
</dbReference>